<dbReference type="GO" id="GO:0006352">
    <property type="term" value="P:DNA-templated transcription initiation"/>
    <property type="evidence" value="ECO:0007669"/>
    <property type="project" value="InterPro"/>
</dbReference>
<feature type="domain" description="RNA polymerase sigma-70 region 1.2" evidence="1">
    <location>
        <begin position="140"/>
        <end position="167"/>
    </location>
</feature>
<feature type="domain" description="RNA polymerase sigma-70 region 3" evidence="2">
    <location>
        <begin position="256"/>
        <end position="310"/>
    </location>
</feature>
<feature type="domain" description="RNA polymerase sigma-70 region 2" evidence="3">
    <location>
        <begin position="177"/>
        <end position="240"/>
    </location>
</feature>
<dbReference type="Pfam" id="PF04539">
    <property type="entry name" value="Sigma70_r3"/>
    <property type="match status" value="1"/>
</dbReference>
<dbReference type="Pfam" id="PF00140">
    <property type="entry name" value="Sigma70_r1_2"/>
    <property type="match status" value="1"/>
</dbReference>
<evidence type="ECO:0000259" key="3">
    <source>
        <dbReference type="Pfam" id="PF04542"/>
    </source>
</evidence>
<dbReference type="STRING" id="1802685.A3C88_02480"/>
<dbReference type="Gene3D" id="1.10.10.10">
    <property type="entry name" value="Winged helix-like DNA-binding domain superfamily/Winged helix DNA-binding domain"/>
    <property type="match status" value="1"/>
</dbReference>
<evidence type="ECO:0000313" key="4">
    <source>
        <dbReference type="EMBL" id="OGN17041.1"/>
    </source>
</evidence>
<dbReference type="EMBL" id="MGJZ01000018">
    <property type="protein sequence ID" value="OGN17041.1"/>
    <property type="molecule type" value="Genomic_DNA"/>
</dbReference>
<proteinExistence type="predicted"/>
<name>A0A1F8FVP7_9BACT</name>
<dbReference type="GO" id="GO:0003677">
    <property type="term" value="F:DNA binding"/>
    <property type="evidence" value="ECO:0007669"/>
    <property type="project" value="InterPro"/>
</dbReference>
<dbReference type="InterPro" id="IPR036388">
    <property type="entry name" value="WH-like_DNA-bd_sf"/>
</dbReference>
<dbReference type="SUPFAM" id="SSF88946">
    <property type="entry name" value="Sigma2 domain of RNA polymerase sigma factors"/>
    <property type="match status" value="1"/>
</dbReference>
<dbReference type="InterPro" id="IPR013325">
    <property type="entry name" value="RNA_pol_sigma_r2"/>
</dbReference>
<evidence type="ECO:0000313" key="5">
    <source>
        <dbReference type="Proteomes" id="UP000178117"/>
    </source>
</evidence>
<accession>A0A1F8FVP7</accession>
<dbReference type="Proteomes" id="UP000178117">
    <property type="component" value="Unassembled WGS sequence"/>
</dbReference>
<sequence length="575" mass="65364">MREIKASANGIPVVFTGASKEIWDFLRTKFPGKEMTIRHHDAKKLAEEAGMETAQTLWDLLRRFESRGLLQDRRRFEGIGITWRFTELPIGVTGKVHDPEKPTLVVPVHEGSGGLDTSHVFLPSVHFSRDLRDESDEILLQMYMADVRKFVLLTKAEEQELGRRIKEQKDPEAREKMINHNLRLVVHWAFKHKGRGLPLMDLIQYGNEGLITAVEQYDHTQGNKFSTYASWWIRSKIWRGLQDGVNMIHVPVYMYELFGKVSKAIKSLEKEGMTSPSAEQIAEKAGMLQEEVKCLLEFSRTSQVTELDAVVGLSGLNGKREGEEGDTLGAFIEDPSSLSQETVVMAKRAMVRLSRQLEIVLGRVWDKRREYLPPLILYLGLDNATYAKRSMDKVAGNLELIRGHRVTRSRIQQVIEGACRIAGISSEDLRWLVERLRLASEITEEPLRTYSPSAVLETIKLPVNSHPKFNAPHLVWSKPETKAKLEHKQAGSSAPVPTLPLELLNFLPIIEKEVFKAYYGLGTKRKEAEEVAIEFGMPVLNIRRVIERVWAKLKDQGVVKEPHLLLAAMNRSGRD</sequence>
<evidence type="ECO:0000259" key="1">
    <source>
        <dbReference type="Pfam" id="PF00140"/>
    </source>
</evidence>
<dbReference type="Pfam" id="PF04542">
    <property type="entry name" value="Sigma70_r2"/>
    <property type="match status" value="1"/>
</dbReference>
<dbReference type="InterPro" id="IPR007624">
    <property type="entry name" value="RNA_pol_sigma70_r3"/>
</dbReference>
<dbReference type="InterPro" id="IPR009042">
    <property type="entry name" value="RNA_pol_sigma70_r1_2"/>
</dbReference>
<dbReference type="NCBIfam" id="TIGR02937">
    <property type="entry name" value="sigma70-ECF"/>
    <property type="match status" value="1"/>
</dbReference>
<dbReference type="InterPro" id="IPR050239">
    <property type="entry name" value="Sigma-70_RNA_pol_init_factors"/>
</dbReference>
<comment type="caution">
    <text evidence="4">The sequence shown here is derived from an EMBL/GenBank/DDBJ whole genome shotgun (WGS) entry which is preliminary data.</text>
</comment>
<gene>
    <name evidence="4" type="ORF">A3C88_02480</name>
</gene>
<dbReference type="InterPro" id="IPR013324">
    <property type="entry name" value="RNA_pol_sigma_r3/r4-like"/>
</dbReference>
<dbReference type="InterPro" id="IPR014284">
    <property type="entry name" value="RNA_pol_sigma-70_dom"/>
</dbReference>
<evidence type="ECO:0008006" key="6">
    <source>
        <dbReference type="Google" id="ProtNLM"/>
    </source>
</evidence>
<protein>
    <recommendedName>
        <fullName evidence="6">RNA polymerase sigma-70 region 2 domain-containing protein</fullName>
    </recommendedName>
</protein>
<dbReference type="AlphaFoldDB" id="A0A1F8FVP7"/>
<organism evidence="4 5">
    <name type="scientific">Candidatus Yanofskybacteria bacterium RIFCSPHIGHO2_02_FULL_50_12</name>
    <dbReference type="NCBI Taxonomy" id="1802685"/>
    <lineage>
        <taxon>Bacteria</taxon>
        <taxon>Candidatus Yanofskyibacteriota</taxon>
    </lineage>
</organism>
<dbReference type="PANTHER" id="PTHR30603:SF47">
    <property type="entry name" value="RNA POLYMERASE SIGMA FACTOR SIGD, CHLOROPLASTIC"/>
    <property type="match status" value="1"/>
</dbReference>
<dbReference type="InterPro" id="IPR007627">
    <property type="entry name" value="RNA_pol_sigma70_r2"/>
</dbReference>
<reference evidence="4 5" key="1">
    <citation type="journal article" date="2016" name="Nat. Commun.">
        <title>Thousands of microbial genomes shed light on interconnected biogeochemical processes in an aquifer system.</title>
        <authorList>
            <person name="Anantharaman K."/>
            <person name="Brown C.T."/>
            <person name="Hug L.A."/>
            <person name="Sharon I."/>
            <person name="Castelle C.J."/>
            <person name="Probst A.J."/>
            <person name="Thomas B.C."/>
            <person name="Singh A."/>
            <person name="Wilkins M.J."/>
            <person name="Karaoz U."/>
            <person name="Brodie E.L."/>
            <person name="Williams K.H."/>
            <person name="Hubbard S.S."/>
            <person name="Banfield J.F."/>
        </authorList>
    </citation>
    <scope>NUCLEOTIDE SEQUENCE [LARGE SCALE GENOMIC DNA]</scope>
</reference>
<dbReference type="SUPFAM" id="SSF88659">
    <property type="entry name" value="Sigma3 and sigma4 domains of RNA polymerase sigma factors"/>
    <property type="match status" value="1"/>
</dbReference>
<dbReference type="GO" id="GO:0016987">
    <property type="term" value="F:sigma factor activity"/>
    <property type="evidence" value="ECO:0007669"/>
    <property type="project" value="InterPro"/>
</dbReference>
<evidence type="ECO:0000259" key="2">
    <source>
        <dbReference type="Pfam" id="PF04539"/>
    </source>
</evidence>
<dbReference type="PANTHER" id="PTHR30603">
    <property type="entry name" value="RNA POLYMERASE SIGMA FACTOR RPO"/>
    <property type="match status" value="1"/>
</dbReference>
<dbReference type="Gene3D" id="1.10.601.10">
    <property type="entry name" value="RNA Polymerase Primary Sigma Factor"/>
    <property type="match status" value="1"/>
</dbReference>